<proteinExistence type="predicted"/>
<dbReference type="GO" id="GO:0031410">
    <property type="term" value="C:cytoplasmic vesicle"/>
    <property type="evidence" value="ECO:0007669"/>
    <property type="project" value="TreeGrafter"/>
</dbReference>
<dbReference type="GO" id="GO:0030036">
    <property type="term" value="P:actin cytoskeleton organization"/>
    <property type="evidence" value="ECO:0007669"/>
    <property type="project" value="TreeGrafter"/>
</dbReference>
<evidence type="ECO:0000259" key="7">
    <source>
        <dbReference type="Pfam" id="PF12240"/>
    </source>
</evidence>
<sequence length="924" mass="106135">MREYKIVVLGSGGVGKSALTVQFVQGIFVEKYDPTIEDSYRKQVEVDGQQCMLEILDTAGTEQFTAMRDLYMKNGQGFVLVYSITAQSTFNDLQDLREQILRVKDTDDVPMILVGNKCDLEEERVVGKDQGSNLARSFNNCAFLESSAKAKINVNEIFYDLVRQINHYSSAKQTSSGSETDVSTSTENLTPEEHYVLKTGIRQEPQGEETFLDMNRTNDGILQFPNSLAIRENGTPLNGYNYMPPYLYGKYANNIYSEVKEQMPKNENYFYHNHSVSEQTSNDKSDVAKGNISVSTIDNDSHYSNLNLIKYTSQTSVPNNQLFIENESVIKIQSPNEQTKLPISNSDASVILQQPMLNNYLNSLKKNDSLMIKNYNNNNNINPLPPSNANEFFQISPNSSKSYERLAISRSHPDLTKFGDEEFNGANSPIRTNGAGYIQNSSQCSYNPSSFNGNNMNEMLIAENSTLRAQLDLYMNKVKKLQNFELEIQKVHQSHEEMMKSSEKKEKLEKALRLKLEFQLRRFQEENRCLKEQIDSNANKSTTNFEEQNVDLLELKKEISKRDILISRLLAQNKEYISDKERQEIELQAQRLTLQEQRKHIELLDTALMNAQNSIIILETEQRKKHEFEEKTRFLKKALSNLQLANDRRLQMEKRVRTQLEKEIEELKRQNVSDNNDGSPMKNERDVDSMKRMIREYEEKIITLEAEVSKWEQKYLEESTLRSIEVSVASAPRDAKIAALELTSQESEKMIAEARSERLKHMDEIHLANKKFTELESKLKDVESKLAEKDAMIKVLQKHSEDRDAVIQKTLVRRFPNRHTRSASTMGLVVSNSTTSSLATSSVNNSDALSNDFSKLLVSNVNQRTNVGNVNNIVHKEDNSESNMNNIDEQLKEIDSRLSPKDSIIKALRNEKERYPNHYNNWRL</sequence>
<evidence type="ECO:0000256" key="4">
    <source>
        <dbReference type="ARBA" id="ARBA00023134"/>
    </source>
</evidence>
<dbReference type="Pfam" id="PF00071">
    <property type="entry name" value="Ras"/>
    <property type="match status" value="1"/>
</dbReference>
<dbReference type="GO" id="GO:0005886">
    <property type="term" value="C:plasma membrane"/>
    <property type="evidence" value="ECO:0007669"/>
    <property type="project" value="TreeGrafter"/>
</dbReference>
<dbReference type="SMART" id="SM00176">
    <property type="entry name" value="RAN"/>
    <property type="match status" value="1"/>
</dbReference>
<gene>
    <name evidence="8" type="ORF">RDWZM_000667</name>
</gene>
<name>A0A9Q0MD84_BLOTA</name>
<dbReference type="InterPro" id="IPR024646">
    <property type="entry name" value="Angiomotin_C"/>
</dbReference>
<dbReference type="GO" id="GO:0030334">
    <property type="term" value="P:regulation of cell migration"/>
    <property type="evidence" value="ECO:0007669"/>
    <property type="project" value="TreeGrafter"/>
</dbReference>
<evidence type="ECO:0000313" key="9">
    <source>
        <dbReference type="Proteomes" id="UP001142055"/>
    </source>
</evidence>
<dbReference type="InterPro" id="IPR005225">
    <property type="entry name" value="Small_GTP-bd"/>
</dbReference>
<dbReference type="Proteomes" id="UP001142055">
    <property type="component" value="Chromosome 1"/>
</dbReference>
<dbReference type="EC" id="3.6.5.2" evidence="1"/>
<dbReference type="InterPro" id="IPR027417">
    <property type="entry name" value="P-loop_NTPase"/>
</dbReference>
<protein>
    <recommendedName>
        <fullName evidence="1">small monomeric GTPase</fullName>
        <ecNumber evidence="1">3.6.5.2</ecNumber>
    </recommendedName>
</protein>
<dbReference type="SMART" id="SM00174">
    <property type="entry name" value="RHO"/>
    <property type="match status" value="1"/>
</dbReference>
<dbReference type="InterPro" id="IPR038851">
    <property type="entry name" value="Rap1"/>
</dbReference>
<dbReference type="SUPFAM" id="SSF52540">
    <property type="entry name" value="P-loop containing nucleoside triphosphate hydrolases"/>
    <property type="match status" value="1"/>
</dbReference>
<keyword evidence="4" id="KW-0342">GTP-binding</keyword>
<evidence type="ECO:0000256" key="6">
    <source>
        <dbReference type="SAM" id="Coils"/>
    </source>
</evidence>
<dbReference type="InterPro" id="IPR001806">
    <property type="entry name" value="Small_GTPase"/>
</dbReference>
<comment type="catalytic activity">
    <reaction evidence="5">
        <text>GTP + H2O = GDP + phosphate + H(+)</text>
        <dbReference type="Rhea" id="RHEA:19669"/>
        <dbReference type="ChEBI" id="CHEBI:15377"/>
        <dbReference type="ChEBI" id="CHEBI:15378"/>
        <dbReference type="ChEBI" id="CHEBI:37565"/>
        <dbReference type="ChEBI" id="CHEBI:43474"/>
        <dbReference type="ChEBI" id="CHEBI:58189"/>
        <dbReference type="EC" id="3.6.5.2"/>
    </reaction>
</comment>
<dbReference type="Pfam" id="PF12240">
    <property type="entry name" value="Angiomotin_C"/>
    <property type="match status" value="1"/>
</dbReference>
<dbReference type="OMA" id="ERYPNHY"/>
<keyword evidence="3" id="KW-0378">Hydrolase</keyword>
<dbReference type="NCBIfam" id="TIGR00231">
    <property type="entry name" value="small_GTP"/>
    <property type="match status" value="1"/>
</dbReference>
<keyword evidence="6" id="KW-0175">Coiled coil</keyword>
<keyword evidence="9" id="KW-1185">Reference proteome</keyword>
<feature type="coiled-coil region" evidence="6">
    <location>
        <begin position="513"/>
        <end position="540"/>
    </location>
</feature>
<reference evidence="8" key="1">
    <citation type="submission" date="2022-12" db="EMBL/GenBank/DDBJ databases">
        <title>Genome assemblies of Blomia tropicalis.</title>
        <authorList>
            <person name="Cui Y."/>
        </authorList>
    </citation>
    <scope>NUCLEOTIDE SEQUENCE</scope>
    <source>
        <tissue evidence="8">Adult mites</tissue>
    </source>
</reference>
<dbReference type="AlphaFoldDB" id="A0A9Q0MD84"/>
<dbReference type="PANTHER" id="PTHR14826:SF14">
    <property type="entry name" value="ANGIOMOTIN_C DOMAIN-CONTAINING PROTEIN"/>
    <property type="match status" value="1"/>
</dbReference>
<dbReference type="GO" id="GO:0005525">
    <property type="term" value="F:GTP binding"/>
    <property type="evidence" value="ECO:0007669"/>
    <property type="project" value="UniProtKB-KW"/>
</dbReference>
<keyword evidence="2" id="KW-0547">Nucleotide-binding</keyword>
<dbReference type="PRINTS" id="PR00449">
    <property type="entry name" value="RASTRNSFRMNG"/>
</dbReference>
<evidence type="ECO:0000256" key="5">
    <source>
        <dbReference type="ARBA" id="ARBA00048098"/>
    </source>
</evidence>
<dbReference type="PANTHER" id="PTHR14826">
    <property type="entry name" value="ANGIOMOTIN"/>
    <property type="match status" value="1"/>
</dbReference>
<dbReference type="GO" id="GO:0008544">
    <property type="term" value="P:epidermis development"/>
    <property type="evidence" value="ECO:0007669"/>
    <property type="project" value="UniProtKB-ARBA"/>
</dbReference>
<dbReference type="GO" id="GO:0032486">
    <property type="term" value="P:Rap protein signal transduction"/>
    <property type="evidence" value="ECO:0007669"/>
    <property type="project" value="InterPro"/>
</dbReference>
<dbReference type="PROSITE" id="PS51421">
    <property type="entry name" value="RAS"/>
    <property type="match status" value="1"/>
</dbReference>
<dbReference type="CDD" id="cd04175">
    <property type="entry name" value="Rap1"/>
    <property type="match status" value="1"/>
</dbReference>
<feature type="domain" description="Angiomotin C-terminal" evidence="7">
    <location>
        <begin position="630"/>
        <end position="824"/>
    </location>
</feature>
<comment type="caution">
    <text evidence="8">The sequence shown here is derived from an EMBL/GenBank/DDBJ whole genome shotgun (WGS) entry which is preliminary data.</text>
</comment>
<evidence type="ECO:0000313" key="8">
    <source>
        <dbReference type="EMBL" id="KAJ6222122.1"/>
    </source>
</evidence>
<dbReference type="Gene3D" id="3.40.50.300">
    <property type="entry name" value="P-loop containing nucleotide triphosphate hydrolases"/>
    <property type="match status" value="1"/>
</dbReference>
<evidence type="ECO:0000256" key="1">
    <source>
        <dbReference type="ARBA" id="ARBA00011984"/>
    </source>
</evidence>
<dbReference type="FunFam" id="3.40.50.300:FF:000182">
    <property type="entry name" value="ras-related protein Rap-1b"/>
    <property type="match status" value="1"/>
</dbReference>
<dbReference type="InterPro" id="IPR051747">
    <property type="entry name" value="Angiomotin-like"/>
</dbReference>
<evidence type="ECO:0000256" key="2">
    <source>
        <dbReference type="ARBA" id="ARBA00022741"/>
    </source>
</evidence>
<accession>A0A9Q0MD84</accession>
<dbReference type="PROSITE" id="PS51419">
    <property type="entry name" value="RAB"/>
    <property type="match status" value="1"/>
</dbReference>
<dbReference type="SMART" id="SM00173">
    <property type="entry name" value="RAS"/>
    <property type="match status" value="1"/>
</dbReference>
<dbReference type="GO" id="GO:0003925">
    <property type="term" value="F:G protein activity"/>
    <property type="evidence" value="ECO:0007669"/>
    <property type="project" value="UniProtKB-EC"/>
</dbReference>
<dbReference type="EMBL" id="JAPWDV010000001">
    <property type="protein sequence ID" value="KAJ6222122.1"/>
    <property type="molecule type" value="Genomic_DNA"/>
</dbReference>
<dbReference type="GO" id="GO:0005923">
    <property type="term" value="C:bicellular tight junction"/>
    <property type="evidence" value="ECO:0007669"/>
    <property type="project" value="TreeGrafter"/>
</dbReference>
<dbReference type="SMART" id="SM00175">
    <property type="entry name" value="RAB"/>
    <property type="match status" value="1"/>
</dbReference>
<organism evidence="8 9">
    <name type="scientific">Blomia tropicalis</name>
    <name type="common">Mite</name>
    <dbReference type="NCBI Taxonomy" id="40697"/>
    <lineage>
        <taxon>Eukaryota</taxon>
        <taxon>Metazoa</taxon>
        <taxon>Ecdysozoa</taxon>
        <taxon>Arthropoda</taxon>
        <taxon>Chelicerata</taxon>
        <taxon>Arachnida</taxon>
        <taxon>Acari</taxon>
        <taxon>Acariformes</taxon>
        <taxon>Sarcoptiformes</taxon>
        <taxon>Astigmata</taxon>
        <taxon>Glycyphagoidea</taxon>
        <taxon>Echimyopodidae</taxon>
        <taxon>Blomia</taxon>
    </lineage>
</organism>
<evidence type="ECO:0000256" key="3">
    <source>
        <dbReference type="ARBA" id="ARBA00022801"/>
    </source>
</evidence>
<dbReference type="PROSITE" id="PS51420">
    <property type="entry name" value="RHO"/>
    <property type="match status" value="1"/>
</dbReference>
<feature type="coiled-coil region" evidence="6">
    <location>
        <begin position="566"/>
        <end position="799"/>
    </location>
</feature>